<dbReference type="Pfam" id="PF13564">
    <property type="entry name" value="DoxX_2"/>
    <property type="match status" value="1"/>
</dbReference>
<dbReference type="STRING" id="200378.SAMN05216553_10363"/>
<keyword evidence="2 5" id="KW-0812">Transmembrane</keyword>
<feature type="transmembrane region" description="Helical" evidence="5">
    <location>
        <begin position="73"/>
        <end position="90"/>
    </location>
</feature>
<evidence type="ECO:0000256" key="2">
    <source>
        <dbReference type="ARBA" id="ARBA00022692"/>
    </source>
</evidence>
<reference evidence="7" key="1">
    <citation type="submission" date="2016-10" db="EMBL/GenBank/DDBJ databases">
        <authorList>
            <person name="Varghese N."/>
            <person name="Submissions S."/>
        </authorList>
    </citation>
    <scope>NUCLEOTIDE SEQUENCE [LARGE SCALE GENOMIC DNA]</scope>
    <source>
        <strain evidence="7">CGMCC 4.3506</strain>
    </source>
</reference>
<accession>A0A1G7NKA0</accession>
<dbReference type="InterPro" id="IPR032808">
    <property type="entry name" value="DoxX"/>
</dbReference>
<dbReference type="OrthoDB" id="3790625at2"/>
<keyword evidence="7" id="KW-1185">Reference proteome</keyword>
<evidence type="ECO:0000256" key="4">
    <source>
        <dbReference type="ARBA" id="ARBA00023136"/>
    </source>
</evidence>
<protein>
    <submittedName>
        <fullName evidence="6">DoxX-like family protein</fullName>
    </submittedName>
</protein>
<dbReference type="Proteomes" id="UP000199623">
    <property type="component" value="Unassembled WGS sequence"/>
</dbReference>
<comment type="subcellular location">
    <subcellularLocation>
        <location evidence="1">Membrane</location>
        <topology evidence="1">Multi-pass membrane protein</topology>
    </subcellularLocation>
</comment>
<name>A0A1G7NKA0_9PSEU</name>
<dbReference type="RefSeq" id="WP_090047037.1">
    <property type="nucleotide sequence ID" value="NZ_FNCC01000003.1"/>
</dbReference>
<dbReference type="EMBL" id="FNCC01000003">
    <property type="protein sequence ID" value="SDF74371.1"/>
    <property type="molecule type" value="Genomic_DNA"/>
</dbReference>
<organism evidence="6 7">
    <name type="scientific">Lentzea fradiae</name>
    <dbReference type="NCBI Taxonomy" id="200378"/>
    <lineage>
        <taxon>Bacteria</taxon>
        <taxon>Bacillati</taxon>
        <taxon>Actinomycetota</taxon>
        <taxon>Actinomycetes</taxon>
        <taxon>Pseudonocardiales</taxon>
        <taxon>Pseudonocardiaceae</taxon>
        <taxon>Lentzea</taxon>
    </lineage>
</organism>
<evidence type="ECO:0000256" key="1">
    <source>
        <dbReference type="ARBA" id="ARBA00004141"/>
    </source>
</evidence>
<keyword evidence="3 5" id="KW-1133">Transmembrane helix</keyword>
<gene>
    <name evidence="6" type="ORF">SAMN05216553_10363</name>
</gene>
<sequence length="123" mass="12755">MNIALWVVQGLLAAVYLAAGGMKLVHPREKMVASGRFDWAKDVSDGGVKAIGAVEVLGAIGLVLPWLTGIAPVLTPIAAVGLVVVQVLAARVHLKLGEKQSLPVNVALLLLAAFVAAGRFLGW</sequence>
<evidence type="ECO:0000313" key="7">
    <source>
        <dbReference type="Proteomes" id="UP000199623"/>
    </source>
</evidence>
<evidence type="ECO:0000313" key="6">
    <source>
        <dbReference type="EMBL" id="SDF74371.1"/>
    </source>
</evidence>
<dbReference type="AlphaFoldDB" id="A0A1G7NKA0"/>
<dbReference type="GO" id="GO:0016020">
    <property type="term" value="C:membrane"/>
    <property type="evidence" value="ECO:0007669"/>
    <property type="project" value="UniProtKB-SubCell"/>
</dbReference>
<proteinExistence type="predicted"/>
<keyword evidence="4 5" id="KW-0472">Membrane</keyword>
<evidence type="ECO:0000256" key="5">
    <source>
        <dbReference type="SAM" id="Phobius"/>
    </source>
</evidence>
<evidence type="ECO:0000256" key="3">
    <source>
        <dbReference type="ARBA" id="ARBA00022989"/>
    </source>
</evidence>
<feature type="transmembrane region" description="Helical" evidence="5">
    <location>
        <begin position="6"/>
        <end position="25"/>
    </location>
</feature>
<feature type="transmembrane region" description="Helical" evidence="5">
    <location>
        <begin position="102"/>
        <end position="121"/>
    </location>
</feature>